<gene>
    <name evidence="1" type="ORF">RHMOL_Rhmol07G0242600</name>
</gene>
<organism evidence="1 2">
    <name type="scientific">Rhododendron molle</name>
    <name type="common">Chinese azalea</name>
    <name type="synonym">Azalea mollis</name>
    <dbReference type="NCBI Taxonomy" id="49168"/>
    <lineage>
        <taxon>Eukaryota</taxon>
        <taxon>Viridiplantae</taxon>
        <taxon>Streptophyta</taxon>
        <taxon>Embryophyta</taxon>
        <taxon>Tracheophyta</taxon>
        <taxon>Spermatophyta</taxon>
        <taxon>Magnoliopsida</taxon>
        <taxon>eudicotyledons</taxon>
        <taxon>Gunneridae</taxon>
        <taxon>Pentapetalae</taxon>
        <taxon>asterids</taxon>
        <taxon>Ericales</taxon>
        <taxon>Ericaceae</taxon>
        <taxon>Ericoideae</taxon>
        <taxon>Rhodoreae</taxon>
        <taxon>Rhododendron</taxon>
    </lineage>
</organism>
<keyword evidence="2" id="KW-1185">Reference proteome</keyword>
<reference evidence="1" key="1">
    <citation type="submission" date="2022-02" db="EMBL/GenBank/DDBJ databases">
        <title>Plant Genome Project.</title>
        <authorList>
            <person name="Zhang R.-G."/>
        </authorList>
    </citation>
    <scope>NUCLEOTIDE SEQUENCE</scope>
    <source>
        <strain evidence="1">AT1</strain>
    </source>
</reference>
<proteinExistence type="predicted"/>
<dbReference type="EMBL" id="CM046394">
    <property type="protein sequence ID" value="KAI8548051.1"/>
    <property type="molecule type" value="Genomic_DNA"/>
</dbReference>
<comment type="caution">
    <text evidence="1">The sequence shown here is derived from an EMBL/GenBank/DDBJ whole genome shotgun (WGS) entry which is preliminary data.</text>
</comment>
<evidence type="ECO:0000313" key="2">
    <source>
        <dbReference type="Proteomes" id="UP001062846"/>
    </source>
</evidence>
<evidence type="ECO:0000313" key="1">
    <source>
        <dbReference type="EMBL" id="KAI8548051.1"/>
    </source>
</evidence>
<accession>A0ACC0N463</accession>
<dbReference type="Proteomes" id="UP001062846">
    <property type="component" value="Chromosome 7"/>
</dbReference>
<sequence length="70" mass="7419">MDSLSSGLKAIEGLTKSKTASHHNTKTREEAQINGASGGRPAEPESGTSVFSLQDRTRELEKHGVKKGPS</sequence>
<protein>
    <submittedName>
        <fullName evidence="1">Uncharacterized protein</fullName>
    </submittedName>
</protein>
<name>A0ACC0N463_RHOML</name>